<protein>
    <submittedName>
        <fullName evidence="1">Uncharacterized protein</fullName>
    </submittedName>
</protein>
<keyword evidence="2" id="KW-1185">Reference proteome</keyword>
<sequence length="1559" mass="178939">MPTPISEASFHQLKQSLPAAFRESLKNDEVVLIKAYPLLNMICKNRDLISELQKNLNIPSPPSNQELTSQLSTICNELEYEFDFEGRFPYRLPTVLSEFPIHSRPINKSIHAFNTIVETYHHANKEKSPGGKASLILSDYSLEDCYKGVLRTIREHGPYCDHESLWQLLEMIVGWSTLSFTKVFKSDAHSKVEAPLSITQYIIDDSPVSITESEQSVLSSIQPPFIPEYTYNYNSAGRLDSETDILLLNAFGMKIGGHFDAQVKYPPRFIPLEQLHALIRRQLSHRMEVPVTGHFQLWLEATLYQLGVEFIQRNEGYQSKDLLVNPFLSEPISFLSPEKIHSVLKEILVEFDFEELAPDKATLDILSQYLFELLQGFQTNAGQALGIGANWDGTVNLSNEAGAYAFKFREGEALWGKRFKQLSLHRQGPSEARMNAAIGIKFEIQSLLANFDYMSQLQPSEYGEVIYNALVDNLVSELLPEPSYFENTAYKKFRKQYVAYPTDEGLIQIQSFYLPSSHGTYFKDREGNEKQTPMYRRAGTLDVLAFPKNTTYSEQSRVCYEGNPLGPLQLQYAQAMHRSTRGHIVYDPIAPDQFMEDPFYGQVIRADNGDYLPFIGVIPKNFDRYFNQDNELCASFVVRMLQSSRIIEYCPTFAAAYRQIKTRFLPNIEALPPTLPQFCTNYLREKHAKLVAGLASQKRTFEDCEHKFYSLFKNLVYNLYEFGRQDEHFKHSFLAFINSSEAFYPVSKAKCEKLIRDLSVSRPVFVTEDSQAHYDEILIYLKDLTAYFYPKPSDSLAQEIARQAKLHVGSLLKSPSVKAYFEKQKQNKQTNLSRKQTPGMLYAALKHDGPSKTVIDDYRRMHRYNFLSYYRDPDGTPLGGPQTYDFILDWGAKSLGAALQLMHKYQPLALIHYPLTEPYLRTKQRIAAHQNDNLKFLQAIRGGVEGLIWHGIIKGLWYTTATPFLMLGDFVSWQFQFLKDKKNTQLDNPLVLPAAPANVPSVKSLAAADSRDFLLQLLDHSNVSNIKESIITYAVKVAKNLYPHFTEEQNTLCYQKLKTSFPFGEEECKSLFQPLLLSKEYVKLSALFQKFNAHINKNLIEAVFRCLTEPLFSQFAKEIIKDTQSFFALNSKQNKILECILELYKKTPQNKKAKFLQLFRFGGELQHSLRVRDQLIQKAQGFILKVFDEQWILEYLFESSIDRLSSNLSALTLTNTISQLPNTMKGPLQKLLSSGNPQSLNEYCLTEKQVIVLLKINEIYQQISAQEKTYIFNQCETKKQSNEKTLSLKDKAHHKWTKFAIRELRHQLLSQEDANQLCEILTNKLTALGPAIERVRSAYYDLNMGKENALQSFYKACNDLNNSLDLLLRLKSNAKSCYSEVQSLLNNFLNITLNAVINSAMDKVDLFNMEPQNPLLNIDVIELWLVKLAKNNCDLRSILEQQVHQSPSLDHAVWRCKCILQVLEKQNPEQKVSKTGMQSLLRFWVQHKENVTMTGEKYSNPETGEPDKATVTVLLKDSKTMQHAMTRVQNKLPKFSIFRIPQKAEEIDLEQTPTKIIPL</sequence>
<proteinExistence type="predicted"/>
<organism evidence="1 2">
    <name type="scientific">Legionella norrlandica</name>
    <dbReference type="NCBI Taxonomy" id="1498499"/>
    <lineage>
        <taxon>Bacteria</taxon>
        <taxon>Pseudomonadati</taxon>
        <taxon>Pseudomonadota</taxon>
        <taxon>Gammaproteobacteria</taxon>
        <taxon>Legionellales</taxon>
        <taxon>Legionellaceae</taxon>
        <taxon>Legionella</taxon>
    </lineage>
</organism>
<dbReference type="OrthoDB" id="5651014at2"/>
<dbReference type="STRING" id="1498499.EP47_04360"/>
<dbReference type="Proteomes" id="UP000054422">
    <property type="component" value="Unassembled WGS sequence"/>
</dbReference>
<dbReference type="RefSeq" id="WP_035890685.1">
    <property type="nucleotide sequence ID" value="NZ_JNCF01000045.1"/>
</dbReference>
<evidence type="ECO:0000313" key="1">
    <source>
        <dbReference type="EMBL" id="KGP62709.1"/>
    </source>
</evidence>
<name>A0A0A2STB6_9GAMM</name>
<reference evidence="1 2" key="1">
    <citation type="submission" date="2014-05" db="EMBL/GenBank/DDBJ databases">
        <authorList>
            <person name="Rizzardi K."/>
            <person name="Winiecka-Krusnell J."/>
            <person name="Ramliden M."/>
            <person name="Alm E."/>
            <person name="Andersson S."/>
            <person name="Byfors S."/>
        </authorList>
    </citation>
    <scope>NUCLEOTIDE SEQUENCE [LARGE SCALE GENOMIC DNA]</scope>
    <source>
        <strain evidence="1 2">LEGN</strain>
    </source>
</reference>
<evidence type="ECO:0000313" key="2">
    <source>
        <dbReference type="Proteomes" id="UP000054422"/>
    </source>
</evidence>
<comment type="caution">
    <text evidence="1">The sequence shown here is derived from an EMBL/GenBank/DDBJ whole genome shotgun (WGS) entry which is preliminary data.</text>
</comment>
<gene>
    <name evidence="1" type="ORF">EP47_04360</name>
</gene>
<accession>A0A0A2STB6</accession>
<dbReference type="EMBL" id="JNCF01000045">
    <property type="protein sequence ID" value="KGP62709.1"/>
    <property type="molecule type" value="Genomic_DNA"/>
</dbReference>